<organism evidence="1 2">
    <name type="scientific">Glutamicibacter halophytocola</name>
    <dbReference type="NCBI Taxonomy" id="1933880"/>
    <lineage>
        <taxon>Bacteria</taxon>
        <taxon>Bacillati</taxon>
        <taxon>Actinomycetota</taxon>
        <taxon>Actinomycetes</taxon>
        <taxon>Micrococcales</taxon>
        <taxon>Micrococcaceae</taxon>
        <taxon>Glutamicibacter</taxon>
    </lineage>
</organism>
<gene>
    <name evidence="1" type="ORF">FQA45_00200</name>
</gene>
<proteinExistence type="predicted"/>
<keyword evidence="2" id="KW-1185">Reference proteome</keyword>
<reference evidence="1 2" key="1">
    <citation type="submission" date="2019-07" db="EMBL/GenBank/DDBJ databases">
        <title>Complete Genome Sequence of drought tolerant Plant Growth-Promoting Rhizobacterium Glutamicibacter halophytocola DR408.</title>
        <authorList>
            <person name="Nishu S.D."/>
            <person name="Lee T.K."/>
        </authorList>
    </citation>
    <scope>NUCLEOTIDE SEQUENCE [LARGE SCALE GENOMIC DNA]</scope>
    <source>
        <strain evidence="1 2">DR408</strain>
    </source>
</reference>
<dbReference type="EMBL" id="CP042260">
    <property type="protein sequence ID" value="QDY64856.1"/>
    <property type="molecule type" value="Genomic_DNA"/>
</dbReference>
<evidence type="ECO:0000313" key="1">
    <source>
        <dbReference type="EMBL" id="QDY64856.1"/>
    </source>
</evidence>
<dbReference type="Proteomes" id="UP000320717">
    <property type="component" value="Chromosome"/>
</dbReference>
<protein>
    <submittedName>
        <fullName evidence="1">Uncharacterized protein</fullName>
    </submittedName>
</protein>
<dbReference type="RefSeq" id="WP_146274801.1">
    <property type="nucleotide sequence ID" value="NZ_CP042260.1"/>
</dbReference>
<name>A0ABX5Y7M5_9MICC</name>
<accession>A0ABX5Y7M5</accession>
<sequence>MKFVVDMYYFRAALAAVKTHASKDKEDTVGHSLTLSLQPNGDLLVFAENGLTTGMARVEVDKDEWDGELGEFSLTPDIASTIIAAFTPSKTDWEVQLEISVSFTVERRPEEKDIQVATITIRRLGQLFGGDTYRVSTPVQYRQDLQKSWHMLATYVQAKTSKLPPIEFDSKTLGAFKAAETVYGVGCALASAGSGKILVMVGSRFIGLMYVSKLELDNEADKNFRTTKRAWIDHVPMHLAAAS</sequence>
<evidence type="ECO:0000313" key="2">
    <source>
        <dbReference type="Proteomes" id="UP000320717"/>
    </source>
</evidence>